<sequence>MTQLDDLAFFLLSAGGTADPTSTVVNLLYVDSKTGTLASKPWTGDGGEEKLGHAEHIAESVRPNSTAAYVIGGDSVRFIVYISSENKLCVVDFDEESDEWIEDETLPEYDVHPLGHVTAFLSPDDSETPTIVFQDASERFNVVSKTEGSWSSLVIRAIAPIVGSPITTMTDDVSMRVFYISARDTCLHYVAAGAGSDWSVDAAIPQCSFSGTAMIKKMVISSSEQGPQVYAMDEEKAMWQFAAGNAKLKKAGKVVGNKFDPAGSEEAITYKNCNFYNGHPGTRRSRGRGAGISYENCNFY</sequence>
<dbReference type="EMBL" id="JAACJL010000030">
    <property type="protein sequence ID" value="KAF4617718.1"/>
    <property type="molecule type" value="Genomic_DNA"/>
</dbReference>
<dbReference type="SUPFAM" id="SSF89372">
    <property type="entry name" value="Fucose-specific lectin"/>
    <property type="match status" value="1"/>
</dbReference>
<dbReference type="AlphaFoldDB" id="A0A8H4QVP9"/>
<comment type="caution">
    <text evidence="1">The sequence shown here is derived from an EMBL/GenBank/DDBJ whole genome shotgun (WGS) entry which is preliminary data.</text>
</comment>
<name>A0A8H4QVP9_9AGAR</name>
<accession>A0A8H4QVP9</accession>
<evidence type="ECO:0000313" key="2">
    <source>
        <dbReference type="Proteomes" id="UP000521872"/>
    </source>
</evidence>
<protein>
    <recommendedName>
        <fullName evidence="3">Fucose-specific lectin</fullName>
    </recommendedName>
</protein>
<dbReference type="Proteomes" id="UP000521872">
    <property type="component" value="Unassembled WGS sequence"/>
</dbReference>
<evidence type="ECO:0008006" key="3">
    <source>
        <dbReference type="Google" id="ProtNLM"/>
    </source>
</evidence>
<proteinExistence type="predicted"/>
<evidence type="ECO:0000313" key="1">
    <source>
        <dbReference type="EMBL" id="KAF4617718.1"/>
    </source>
</evidence>
<reference evidence="1 2" key="1">
    <citation type="submission" date="2019-12" db="EMBL/GenBank/DDBJ databases">
        <authorList>
            <person name="Floudas D."/>
            <person name="Bentzer J."/>
            <person name="Ahren D."/>
            <person name="Johansson T."/>
            <person name="Persson P."/>
            <person name="Tunlid A."/>
        </authorList>
    </citation>
    <scope>NUCLEOTIDE SEQUENCE [LARGE SCALE GENOMIC DNA]</scope>
    <source>
        <strain evidence="1 2">CBS 102.39</strain>
    </source>
</reference>
<gene>
    <name evidence="1" type="ORF">D9613_006174</name>
</gene>
<keyword evidence="2" id="KW-1185">Reference proteome</keyword>
<dbReference type="Gene3D" id="2.120.10.70">
    <property type="entry name" value="Fucose-specific lectin"/>
    <property type="match status" value="1"/>
</dbReference>
<organism evidence="1 2">
    <name type="scientific">Agrocybe pediades</name>
    <dbReference type="NCBI Taxonomy" id="84607"/>
    <lineage>
        <taxon>Eukaryota</taxon>
        <taxon>Fungi</taxon>
        <taxon>Dikarya</taxon>
        <taxon>Basidiomycota</taxon>
        <taxon>Agaricomycotina</taxon>
        <taxon>Agaricomycetes</taxon>
        <taxon>Agaricomycetidae</taxon>
        <taxon>Agaricales</taxon>
        <taxon>Agaricineae</taxon>
        <taxon>Strophariaceae</taxon>
        <taxon>Agrocybe</taxon>
    </lineage>
</organism>